<protein>
    <recommendedName>
        <fullName evidence="2">Integrase catalytic domain-containing protein</fullName>
    </recommendedName>
</protein>
<dbReference type="GO" id="GO:0015074">
    <property type="term" value="P:DNA integration"/>
    <property type="evidence" value="ECO:0007669"/>
    <property type="project" value="InterPro"/>
</dbReference>
<gene>
    <name evidence="3" type="ORF">O181_045033</name>
</gene>
<keyword evidence="4" id="KW-1185">Reference proteome</keyword>
<proteinExistence type="predicted"/>
<dbReference type="InterPro" id="IPR036397">
    <property type="entry name" value="RNaseH_sf"/>
</dbReference>
<accession>A0A9Q3DR93</accession>
<name>A0A9Q3DR93_9BASI</name>
<dbReference type="EMBL" id="AVOT02018426">
    <property type="protein sequence ID" value="MBW0505318.1"/>
    <property type="molecule type" value="Genomic_DNA"/>
</dbReference>
<evidence type="ECO:0000313" key="3">
    <source>
        <dbReference type="EMBL" id="MBW0505318.1"/>
    </source>
</evidence>
<sequence length="230" mass="25934">MNGNALPVSMAVTAFLAIVDSYSGSVRFLPCHRVNTAMDSVFLFWNKIIASFGVPKLFISDRGPNFTSEIWTNLHDILGTKLVFAEAYHPQTDGPAHQKILNIRHSTTGKSPSLVNKGWNPLMPVDHLKKVLLTIHSSYNDFHDMWKRTCDTAERCIAEAKESNKQRLIEKDSVEIRLTAEFSRKHPVFLVSLVKPYHQKGDDKFHSGIKRNIPQEIVEIGDSPGPVKRS</sequence>
<organism evidence="3 4">
    <name type="scientific">Austropuccinia psidii MF-1</name>
    <dbReference type="NCBI Taxonomy" id="1389203"/>
    <lineage>
        <taxon>Eukaryota</taxon>
        <taxon>Fungi</taxon>
        <taxon>Dikarya</taxon>
        <taxon>Basidiomycota</taxon>
        <taxon>Pucciniomycotina</taxon>
        <taxon>Pucciniomycetes</taxon>
        <taxon>Pucciniales</taxon>
        <taxon>Sphaerophragmiaceae</taxon>
        <taxon>Austropuccinia</taxon>
    </lineage>
</organism>
<evidence type="ECO:0000256" key="1">
    <source>
        <dbReference type="ARBA" id="ARBA00022884"/>
    </source>
</evidence>
<evidence type="ECO:0000259" key="2">
    <source>
        <dbReference type="PROSITE" id="PS50994"/>
    </source>
</evidence>
<evidence type="ECO:0000313" key="4">
    <source>
        <dbReference type="Proteomes" id="UP000765509"/>
    </source>
</evidence>
<keyword evidence="1" id="KW-0694">RNA-binding</keyword>
<dbReference type="Gene3D" id="3.30.420.10">
    <property type="entry name" value="Ribonuclease H-like superfamily/Ribonuclease H"/>
    <property type="match status" value="1"/>
</dbReference>
<reference evidence="3" key="1">
    <citation type="submission" date="2021-03" db="EMBL/GenBank/DDBJ databases">
        <title>Draft genome sequence of rust myrtle Austropuccinia psidii MF-1, a brazilian biotype.</title>
        <authorList>
            <person name="Quecine M.C."/>
            <person name="Pachon D.M.R."/>
            <person name="Bonatelli M.L."/>
            <person name="Correr F.H."/>
            <person name="Franceschini L.M."/>
            <person name="Leite T.F."/>
            <person name="Margarido G.R.A."/>
            <person name="Almeida C.A."/>
            <person name="Ferrarezi J.A."/>
            <person name="Labate C.A."/>
        </authorList>
    </citation>
    <scope>NUCLEOTIDE SEQUENCE</scope>
    <source>
        <strain evidence="3">MF-1</strain>
    </source>
</reference>
<dbReference type="OrthoDB" id="3158924at2759"/>
<dbReference type="InterPro" id="IPR012337">
    <property type="entry name" value="RNaseH-like_sf"/>
</dbReference>
<dbReference type="PROSITE" id="PS50994">
    <property type="entry name" value="INTEGRASE"/>
    <property type="match status" value="1"/>
</dbReference>
<dbReference type="PANTHER" id="PTHR37984">
    <property type="entry name" value="PROTEIN CBG26694"/>
    <property type="match status" value="1"/>
</dbReference>
<dbReference type="GO" id="GO:0003723">
    <property type="term" value="F:RNA binding"/>
    <property type="evidence" value="ECO:0007669"/>
    <property type="project" value="UniProtKB-KW"/>
</dbReference>
<feature type="domain" description="Integrase catalytic" evidence="2">
    <location>
        <begin position="1"/>
        <end position="162"/>
    </location>
</feature>
<comment type="caution">
    <text evidence="3">The sequence shown here is derived from an EMBL/GenBank/DDBJ whole genome shotgun (WGS) entry which is preliminary data.</text>
</comment>
<dbReference type="PANTHER" id="PTHR37984:SF5">
    <property type="entry name" value="PROTEIN NYNRIN-LIKE"/>
    <property type="match status" value="1"/>
</dbReference>
<dbReference type="InterPro" id="IPR001584">
    <property type="entry name" value="Integrase_cat-core"/>
</dbReference>
<dbReference type="SUPFAM" id="SSF53098">
    <property type="entry name" value="Ribonuclease H-like"/>
    <property type="match status" value="1"/>
</dbReference>
<dbReference type="GO" id="GO:0005634">
    <property type="term" value="C:nucleus"/>
    <property type="evidence" value="ECO:0007669"/>
    <property type="project" value="UniProtKB-ARBA"/>
</dbReference>
<dbReference type="Proteomes" id="UP000765509">
    <property type="component" value="Unassembled WGS sequence"/>
</dbReference>
<dbReference type="AlphaFoldDB" id="A0A9Q3DR93"/>
<dbReference type="InterPro" id="IPR050951">
    <property type="entry name" value="Retrovirus_Pol_polyprotein"/>
</dbReference>